<evidence type="ECO:0008006" key="3">
    <source>
        <dbReference type="Google" id="ProtNLM"/>
    </source>
</evidence>
<dbReference type="Proteomes" id="UP000002969">
    <property type="component" value="Unassembled WGS sequence"/>
</dbReference>
<dbReference type="NCBIfam" id="NF041324">
    <property type="entry name" value="Bacteroid_MobA"/>
    <property type="match status" value="1"/>
</dbReference>
<organism evidence="1 2">
    <name type="scientific">Chryseobacterium gleum ATCC 35910</name>
    <dbReference type="NCBI Taxonomy" id="525257"/>
    <lineage>
        <taxon>Bacteria</taxon>
        <taxon>Pseudomonadati</taxon>
        <taxon>Bacteroidota</taxon>
        <taxon>Flavobacteriia</taxon>
        <taxon>Flavobacteriales</taxon>
        <taxon>Weeksellaceae</taxon>
        <taxon>Chryseobacterium group</taxon>
        <taxon>Chryseobacterium</taxon>
    </lineage>
</organism>
<gene>
    <name evidence="1" type="ORF">HMPREF0204_11530</name>
</gene>
<evidence type="ECO:0000313" key="2">
    <source>
        <dbReference type="Proteomes" id="UP000002969"/>
    </source>
</evidence>
<comment type="caution">
    <text evidence="1">The sequence shown here is derived from an EMBL/GenBank/DDBJ whole genome shotgun (WGS) entry which is preliminary data.</text>
</comment>
<evidence type="ECO:0000313" key="1">
    <source>
        <dbReference type="EMBL" id="EFK36973.1"/>
    </source>
</evidence>
<dbReference type="InterPro" id="IPR045788">
    <property type="entry name" value="MobC_2"/>
</dbReference>
<sequence>MNFRTSRALALAGGLETAPKSLVCLILKWIIMEEKNRKQIKKSGRKPKIDPAVHRYSINLNAQDNAKFLALFDQSGMNVKAHFITACIFQKTVKTVKIDMDAIEYHEKLTRFFSQFRSIGTNYNQIVKVLYRNFSEKKAGTYLFKLEKETIELVQVTKEVIRLTQEFEEKHLKRE</sequence>
<dbReference type="Pfam" id="PF19514">
    <property type="entry name" value="MobC_2"/>
    <property type="match status" value="1"/>
</dbReference>
<protein>
    <recommendedName>
        <fullName evidence="3">MobA protein</fullName>
    </recommendedName>
</protein>
<keyword evidence="2" id="KW-1185">Reference proteome</keyword>
<name>A0ABN0AV26_CHRGE</name>
<accession>A0ABN0AV26</accession>
<proteinExistence type="predicted"/>
<reference evidence="1" key="1">
    <citation type="submission" date="2010-06" db="EMBL/GenBank/DDBJ databases">
        <authorList>
            <person name="Muzny D."/>
            <person name="Qin X."/>
            <person name="Buhay C."/>
            <person name="Dugan-Rocha S."/>
            <person name="Ding Y."/>
            <person name="Chen G."/>
            <person name="Hawes A."/>
            <person name="Holder M."/>
            <person name="Jhangiani S."/>
            <person name="Johnson A."/>
            <person name="Khan Z."/>
            <person name="Li Z."/>
            <person name="Liu W."/>
            <person name="Liu X."/>
            <person name="Perez L."/>
            <person name="Shen H."/>
            <person name="Wang Q."/>
            <person name="Watt J."/>
            <person name="Xi L."/>
            <person name="Xin Y."/>
            <person name="Zhou J."/>
            <person name="Deng J."/>
            <person name="Jiang H."/>
            <person name="Liu Y."/>
            <person name="Qu J."/>
            <person name="Song X.-Z."/>
            <person name="Zhang L."/>
            <person name="Villasana D."/>
            <person name="Johnson A."/>
            <person name="Liu J."/>
            <person name="Liyanage D."/>
            <person name="Lorensuhewa L."/>
            <person name="Robinson T."/>
            <person name="Song A."/>
            <person name="Song B.-B."/>
            <person name="Dinh H."/>
            <person name="Thornton R."/>
            <person name="Coyle M."/>
            <person name="Francisco L."/>
            <person name="Jackson L."/>
            <person name="Javaid M."/>
            <person name="Korchina V."/>
            <person name="Kovar C."/>
            <person name="Mata R."/>
            <person name="Mathew T."/>
            <person name="Ngo R."/>
            <person name="Nguyen L."/>
            <person name="Nguyen N."/>
            <person name="Okwuonu G."/>
            <person name="Ongeri F."/>
            <person name="Pham C."/>
            <person name="Simmons D."/>
            <person name="Wilczek-Boney K."/>
            <person name="Hale W."/>
            <person name="Jakkamsetti A."/>
            <person name="Pham P."/>
            <person name="Ruth R."/>
            <person name="San Lucas F."/>
            <person name="Warren J."/>
            <person name="Zhang J."/>
            <person name="Zhao Z."/>
            <person name="Zhou C."/>
            <person name="Zhu D."/>
            <person name="Lee S."/>
            <person name="Bess C."/>
            <person name="Blankenburg K."/>
            <person name="Forbes L."/>
            <person name="Fu Q."/>
            <person name="Gubbala S."/>
            <person name="Hirani K."/>
            <person name="Jayaseelan J.C."/>
            <person name="Lara F."/>
            <person name="Munidasa M."/>
            <person name="Palculict T."/>
            <person name="Patil S."/>
            <person name="Pu L.-L."/>
            <person name="Saada N."/>
            <person name="Tang L."/>
            <person name="Weissenberger G."/>
            <person name="Zhu Y."/>
            <person name="Hemphill L."/>
            <person name="Shang Y."/>
            <person name="Youmans B."/>
            <person name="Ayvaz T."/>
            <person name="Ross M."/>
            <person name="Santibanez J."/>
            <person name="Aqrawi P."/>
            <person name="Gross S."/>
            <person name="Joshi V."/>
            <person name="Fowler G."/>
            <person name="Nazareth L."/>
            <person name="Reid J."/>
            <person name="Worley K."/>
            <person name="Petrosino J."/>
            <person name="Highlander S."/>
            <person name="Gibbs R."/>
        </authorList>
    </citation>
    <scope>NUCLEOTIDE SEQUENCE [LARGE SCALE GENOMIC DNA]</scope>
    <source>
        <strain evidence="1">ATCC 35910</strain>
    </source>
</reference>
<dbReference type="EMBL" id="ACKQ02000004">
    <property type="protein sequence ID" value="EFK36973.1"/>
    <property type="molecule type" value="Genomic_DNA"/>
</dbReference>